<dbReference type="GeneID" id="25791702"/>
<dbReference type="AlphaFoldDB" id="G9MUR0"/>
<dbReference type="Proteomes" id="UP000007115">
    <property type="component" value="Unassembled WGS sequence"/>
</dbReference>
<dbReference type="EMBL" id="ABDF02000061">
    <property type="protein sequence ID" value="EHK21812.1"/>
    <property type="molecule type" value="Genomic_DNA"/>
</dbReference>
<evidence type="ECO:0000313" key="2">
    <source>
        <dbReference type="EMBL" id="EHK21812.1"/>
    </source>
</evidence>
<dbReference type="InParanoid" id="G9MUR0"/>
<dbReference type="OrthoDB" id="10311144at2759"/>
<accession>G9MUR0</accession>
<keyword evidence="3" id="KW-1185">Reference proteome</keyword>
<keyword evidence="1" id="KW-0732">Signal</keyword>
<proteinExistence type="predicted"/>
<reference evidence="2 3" key="1">
    <citation type="journal article" date="2011" name="Genome Biol.">
        <title>Comparative genome sequence analysis underscores mycoparasitism as the ancestral life style of Trichoderma.</title>
        <authorList>
            <person name="Kubicek C.P."/>
            <person name="Herrera-Estrella A."/>
            <person name="Seidl-Seiboth V."/>
            <person name="Martinez D.A."/>
            <person name="Druzhinina I.S."/>
            <person name="Thon M."/>
            <person name="Zeilinger S."/>
            <person name="Casas-Flores S."/>
            <person name="Horwitz B.A."/>
            <person name="Mukherjee P.K."/>
            <person name="Mukherjee M."/>
            <person name="Kredics L."/>
            <person name="Alcaraz L.D."/>
            <person name="Aerts A."/>
            <person name="Antal Z."/>
            <person name="Atanasova L."/>
            <person name="Cervantes-Badillo M.G."/>
            <person name="Challacombe J."/>
            <person name="Chertkov O."/>
            <person name="McCluskey K."/>
            <person name="Coulpier F."/>
            <person name="Deshpande N."/>
            <person name="von Doehren H."/>
            <person name="Ebbole D.J."/>
            <person name="Esquivel-Naranjo E.U."/>
            <person name="Fekete E."/>
            <person name="Flipphi M."/>
            <person name="Glaser F."/>
            <person name="Gomez-Rodriguez E.Y."/>
            <person name="Gruber S."/>
            <person name="Han C."/>
            <person name="Henrissat B."/>
            <person name="Hermosa R."/>
            <person name="Hernandez-Onate M."/>
            <person name="Karaffa L."/>
            <person name="Kosti I."/>
            <person name="Le Crom S."/>
            <person name="Lindquist E."/>
            <person name="Lucas S."/>
            <person name="Luebeck M."/>
            <person name="Luebeck P.S."/>
            <person name="Margeot A."/>
            <person name="Metz B."/>
            <person name="Misra M."/>
            <person name="Nevalainen H."/>
            <person name="Omann M."/>
            <person name="Packer N."/>
            <person name="Perrone G."/>
            <person name="Uresti-Rivera E.E."/>
            <person name="Salamov A."/>
            <person name="Schmoll M."/>
            <person name="Seiboth B."/>
            <person name="Shapiro H."/>
            <person name="Sukno S."/>
            <person name="Tamayo-Ramos J.A."/>
            <person name="Tisch D."/>
            <person name="Wiest A."/>
            <person name="Wilkinson H.H."/>
            <person name="Zhang M."/>
            <person name="Coutinho P.M."/>
            <person name="Kenerley C.M."/>
            <person name="Monte E."/>
            <person name="Baker S.E."/>
            <person name="Grigoriev I.V."/>
        </authorList>
    </citation>
    <scope>NUCLEOTIDE SEQUENCE [LARGE SCALE GENOMIC DNA]</scope>
    <source>
        <strain evidence="3">Gv29-8 / FGSC 10586</strain>
    </source>
</reference>
<dbReference type="HOGENOM" id="CLU_2638389_0_0_1"/>
<sequence length="77" mass="8459">MKFNNVIVGGATLLAALASALPAPDVKETEKNSDNAAEPYKPNYFSIIKKERVEADAAEPYKPNYFTIIKKEAPTED</sequence>
<evidence type="ECO:0000313" key="3">
    <source>
        <dbReference type="Proteomes" id="UP000007115"/>
    </source>
</evidence>
<organism evidence="2 3">
    <name type="scientific">Hypocrea virens (strain Gv29-8 / FGSC 10586)</name>
    <name type="common">Gliocladium virens</name>
    <name type="synonym">Trichoderma virens</name>
    <dbReference type="NCBI Taxonomy" id="413071"/>
    <lineage>
        <taxon>Eukaryota</taxon>
        <taxon>Fungi</taxon>
        <taxon>Dikarya</taxon>
        <taxon>Ascomycota</taxon>
        <taxon>Pezizomycotina</taxon>
        <taxon>Sordariomycetes</taxon>
        <taxon>Hypocreomycetidae</taxon>
        <taxon>Hypocreales</taxon>
        <taxon>Hypocreaceae</taxon>
        <taxon>Trichoderma</taxon>
    </lineage>
</organism>
<name>G9MUR0_HYPVG</name>
<gene>
    <name evidence="2" type="ORF">TRIVIDRAFT_222704</name>
</gene>
<feature type="signal peptide" evidence="1">
    <location>
        <begin position="1"/>
        <end position="22"/>
    </location>
</feature>
<comment type="caution">
    <text evidence="2">The sequence shown here is derived from an EMBL/GenBank/DDBJ whole genome shotgun (WGS) entry which is preliminary data.</text>
</comment>
<evidence type="ECO:0000256" key="1">
    <source>
        <dbReference type="SAM" id="SignalP"/>
    </source>
</evidence>
<dbReference type="RefSeq" id="XP_013956005.1">
    <property type="nucleotide sequence ID" value="XM_014100530.1"/>
</dbReference>
<dbReference type="VEuPathDB" id="FungiDB:TRIVIDRAFT_222704"/>
<feature type="chain" id="PRO_5003523691" evidence="1">
    <location>
        <begin position="23"/>
        <end position="77"/>
    </location>
</feature>
<protein>
    <submittedName>
        <fullName evidence="2">Uncharacterized protein</fullName>
    </submittedName>
</protein>